<dbReference type="InterPro" id="IPR045145">
    <property type="entry name" value="PTHR15271"/>
</dbReference>
<gene>
    <name evidence="12" type="ORF">SCLCIDRAFT_941208</name>
</gene>
<dbReference type="EMBL" id="KN822061">
    <property type="protein sequence ID" value="KIM60475.1"/>
    <property type="molecule type" value="Genomic_DNA"/>
</dbReference>
<reference evidence="12 13" key="1">
    <citation type="submission" date="2014-04" db="EMBL/GenBank/DDBJ databases">
        <authorList>
            <consortium name="DOE Joint Genome Institute"/>
            <person name="Kuo A."/>
            <person name="Kohler A."/>
            <person name="Nagy L.G."/>
            <person name="Floudas D."/>
            <person name="Copeland A."/>
            <person name="Barry K.W."/>
            <person name="Cichocki N."/>
            <person name="Veneault-Fourrey C."/>
            <person name="LaButti K."/>
            <person name="Lindquist E.A."/>
            <person name="Lipzen A."/>
            <person name="Lundell T."/>
            <person name="Morin E."/>
            <person name="Murat C."/>
            <person name="Sun H."/>
            <person name="Tunlid A."/>
            <person name="Henrissat B."/>
            <person name="Grigoriev I.V."/>
            <person name="Hibbett D.S."/>
            <person name="Martin F."/>
            <person name="Nordberg H.P."/>
            <person name="Cantor M.N."/>
            <person name="Hua S.X."/>
        </authorList>
    </citation>
    <scope>NUCLEOTIDE SEQUENCE [LARGE SCALE GENOMIC DNA]</scope>
    <source>
        <strain evidence="12 13">Foug A</strain>
    </source>
</reference>
<evidence type="ECO:0000313" key="12">
    <source>
        <dbReference type="EMBL" id="KIM60475.1"/>
    </source>
</evidence>
<keyword evidence="3 9" id="KW-0853">WD repeat</keyword>
<feature type="region of interest" description="Disordered" evidence="10">
    <location>
        <begin position="292"/>
        <end position="345"/>
    </location>
</feature>
<evidence type="ECO:0000256" key="6">
    <source>
        <dbReference type="ARBA" id="ARBA00022853"/>
    </source>
</evidence>
<protein>
    <recommendedName>
        <fullName evidence="11">CAF1B/HIR1 beta-propeller domain-containing protein</fullName>
    </recommendedName>
</protein>
<dbReference type="PROSITE" id="PS50294">
    <property type="entry name" value="WD_REPEATS_REGION"/>
    <property type="match status" value="1"/>
</dbReference>
<dbReference type="InParanoid" id="A0A0C3DIE0"/>
<dbReference type="SUPFAM" id="SSF50978">
    <property type="entry name" value="WD40 repeat-like"/>
    <property type="match status" value="1"/>
</dbReference>
<feature type="repeat" description="WD" evidence="9">
    <location>
        <begin position="87"/>
        <end position="118"/>
    </location>
</feature>
<dbReference type="PANTHER" id="PTHR15271:SF4">
    <property type="entry name" value="CHROMATIN ASSEMBLY FACTOR 1 SUBUNIT B"/>
    <property type="match status" value="1"/>
</dbReference>
<dbReference type="Proteomes" id="UP000053989">
    <property type="component" value="Unassembled WGS sequence"/>
</dbReference>
<dbReference type="SMART" id="SM00320">
    <property type="entry name" value="WD40"/>
    <property type="match status" value="5"/>
</dbReference>
<comment type="similarity">
    <text evidence="2">Belongs to the WD repeat HIR1 family.</text>
</comment>
<dbReference type="AlphaFoldDB" id="A0A0C3DIE0"/>
<sequence length="729" mass="79305">MRYRTLEIRWHDSKPISTCDFQPIPFKKARPLQEKNFAAQSYKLATGGEDNHVRIWMVYPNILPPALADTADNAIARPPRIEYLATLSRHTAPVNVARWSPNGELVASAGDDGMIIVWVQSSTPPTATYGGDLSTEDLQYEKEYWKPRTTFRCTTMQVYDLAWSPNGEYILAGSTDNCARVFTATDGKCVHEIAEHNHYVQGVAWDPLNEYIATQSSDRSMHVYRISTKQGSFEAHAIGKNTRMSYSHSRTPSFQGRGKSVRRESVSDVESVITTDPKEDILFSTSHGPLTPAASVASTPSTMFPPPSVDRPSSRRSSFSGSNAPGSPSHFSRYGRSPSPMPPLPAIRALPSPAWSTIKLYGDESFTNFFRRLTFSPDGGLLLTPAGQFEDPSFPPEPKKAEETPQKKKSRSSDNINESTNPNSASSVFIYSRANFARPPIAQLPGHKKASVAVRFSPILYEFRNTVAGAEKSGEPEVGKLEKGKEGIDILGKASDVPPPSPRTEKGASVASIAAPSPLPPDASSTMTLLAPHPPNPPTPSPSSKPSTPAVPAAPSTGTVFALPYRMLYAVLTMDTVAIYDTQQAGPVCLLTKLHYDEFTDMTWSPDGQCLVMSSRDGYCTIVIFDEIFPSHHTQQSTLQLQSIAHHNSVPLTVASTPSSGTSALPIITPPIVPAKRSELPAVTTQNMDGSSRSDASATGVSPEKRADDVQPPKKKRRIALTRVGDLEE</sequence>
<dbReference type="InterPro" id="IPR015943">
    <property type="entry name" value="WD40/YVTN_repeat-like_dom_sf"/>
</dbReference>
<accession>A0A0C3DIE0</accession>
<feature type="region of interest" description="Disordered" evidence="10">
    <location>
        <begin position="678"/>
        <end position="729"/>
    </location>
</feature>
<dbReference type="Gene3D" id="2.130.10.10">
    <property type="entry name" value="YVTN repeat-like/Quinoprotein amine dehydrogenase"/>
    <property type="match status" value="2"/>
</dbReference>
<evidence type="ECO:0000256" key="8">
    <source>
        <dbReference type="ARBA" id="ARBA00023242"/>
    </source>
</evidence>
<comment type="subcellular location">
    <subcellularLocation>
        <location evidence="1">Nucleus</location>
    </subcellularLocation>
</comment>
<feature type="region of interest" description="Disordered" evidence="10">
    <location>
        <begin position="490"/>
        <end position="553"/>
    </location>
</feature>
<evidence type="ECO:0000256" key="3">
    <source>
        <dbReference type="ARBA" id="ARBA00022574"/>
    </source>
</evidence>
<feature type="compositionally biased region" description="Basic and acidic residues" evidence="10">
    <location>
        <begin position="703"/>
        <end position="712"/>
    </location>
</feature>
<evidence type="ECO:0000256" key="1">
    <source>
        <dbReference type="ARBA" id="ARBA00004123"/>
    </source>
</evidence>
<dbReference type="InterPro" id="IPR036322">
    <property type="entry name" value="WD40_repeat_dom_sf"/>
</dbReference>
<dbReference type="OrthoDB" id="71227at2759"/>
<feature type="compositionally biased region" description="Pro residues" evidence="10">
    <location>
        <begin position="532"/>
        <end position="543"/>
    </location>
</feature>
<feature type="repeat" description="WD" evidence="9">
    <location>
        <begin position="193"/>
        <end position="234"/>
    </location>
</feature>
<feature type="domain" description="CAF1B/HIR1 beta-propeller" evidence="11">
    <location>
        <begin position="1"/>
        <end position="235"/>
    </location>
</feature>
<feature type="compositionally biased region" description="Polar residues" evidence="10">
    <location>
        <begin position="683"/>
        <end position="700"/>
    </location>
</feature>
<evidence type="ECO:0000256" key="4">
    <source>
        <dbReference type="ARBA" id="ARBA00022737"/>
    </source>
</evidence>
<dbReference type="GO" id="GO:0005634">
    <property type="term" value="C:nucleus"/>
    <property type="evidence" value="ECO:0007669"/>
    <property type="project" value="UniProtKB-SubCell"/>
</dbReference>
<dbReference type="GO" id="GO:0006281">
    <property type="term" value="P:DNA repair"/>
    <property type="evidence" value="ECO:0007669"/>
    <property type="project" value="UniProtKB-KW"/>
</dbReference>
<dbReference type="GO" id="GO:0006335">
    <property type="term" value="P:DNA replication-dependent chromatin assembly"/>
    <property type="evidence" value="ECO:0007669"/>
    <property type="project" value="InterPro"/>
</dbReference>
<feature type="region of interest" description="Disordered" evidence="10">
    <location>
        <begin position="384"/>
        <end position="424"/>
    </location>
</feature>
<organism evidence="12 13">
    <name type="scientific">Scleroderma citrinum Foug A</name>
    <dbReference type="NCBI Taxonomy" id="1036808"/>
    <lineage>
        <taxon>Eukaryota</taxon>
        <taxon>Fungi</taxon>
        <taxon>Dikarya</taxon>
        <taxon>Basidiomycota</taxon>
        <taxon>Agaricomycotina</taxon>
        <taxon>Agaricomycetes</taxon>
        <taxon>Agaricomycetidae</taxon>
        <taxon>Boletales</taxon>
        <taxon>Sclerodermatineae</taxon>
        <taxon>Sclerodermataceae</taxon>
        <taxon>Scleroderma</taxon>
    </lineage>
</organism>
<dbReference type="HOGENOM" id="CLU_010127_3_0_1"/>
<dbReference type="InterPro" id="IPR001680">
    <property type="entry name" value="WD40_rpt"/>
</dbReference>
<keyword evidence="7" id="KW-0234">DNA repair</keyword>
<keyword evidence="6" id="KW-0156">Chromatin regulator</keyword>
<dbReference type="GO" id="GO:0006334">
    <property type="term" value="P:nucleosome assembly"/>
    <property type="evidence" value="ECO:0007669"/>
    <property type="project" value="TreeGrafter"/>
</dbReference>
<evidence type="ECO:0000256" key="7">
    <source>
        <dbReference type="ARBA" id="ARBA00023204"/>
    </source>
</evidence>
<evidence type="ECO:0000313" key="13">
    <source>
        <dbReference type="Proteomes" id="UP000053989"/>
    </source>
</evidence>
<evidence type="ECO:0000256" key="9">
    <source>
        <dbReference type="PROSITE-ProRule" id="PRU00221"/>
    </source>
</evidence>
<proteinExistence type="inferred from homology"/>
<keyword evidence="4" id="KW-0677">Repeat</keyword>
<keyword evidence="8" id="KW-0539">Nucleus</keyword>
<feature type="compositionally biased region" description="Basic and acidic residues" evidence="10">
    <location>
        <begin position="397"/>
        <end position="406"/>
    </location>
</feature>
<feature type="region of interest" description="Disordered" evidence="10">
    <location>
        <begin position="242"/>
        <end position="272"/>
    </location>
</feature>
<dbReference type="PROSITE" id="PS50082">
    <property type="entry name" value="WD_REPEATS_2"/>
    <property type="match status" value="3"/>
</dbReference>
<evidence type="ECO:0000256" key="5">
    <source>
        <dbReference type="ARBA" id="ARBA00022763"/>
    </source>
</evidence>
<feature type="compositionally biased region" description="Low complexity" evidence="10">
    <location>
        <begin position="544"/>
        <end position="553"/>
    </location>
</feature>
<dbReference type="FunCoup" id="A0A0C3DIE0">
    <property type="interactions" value="503"/>
</dbReference>
<name>A0A0C3DIE0_9AGAM</name>
<dbReference type="STRING" id="1036808.A0A0C3DIE0"/>
<reference evidence="13" key="2">
    <citation type="submission" date="2015-01" db="EMBL/GenBank/DDBJ databases">
        <title>Evolutionary Origins and Diversification of the Mycorrhizal Mutualists.</title>
        <authorList>
            <consortium name="DOE Joint Genome Institute"/>
            <consortium name="Mycorrhizal Genomics Consortium"/>
            <person name="Kohler A."/>
            <person name="Kuo A."/>
            <person name="Nagy L.G."/>
            <person name="Floudas D."/>
            <person name="Copeland A."/>
            <person name="Barry K.W."/>
            <person name="Cichocki N."/>
            <person name="Veneault-Fourrey C."/>
            <person name="LaButti K."/>
            <person name="Lindquist E.A."/>
            <person name="Lipzen A."/>
            <person name="Lundell T."/>
            <person name="Morin E."/>
            <person name="Murat C."/>
            <person name="Riley R."/>
            <person name="Ohm R."/>
            <person name="Sun H."/>
            <person name="Tunlid A."/>
            <person name="Henrissat B."/>
            <person name="Grigoriev I.V."/>
            <person name="Hibbett D.S."/>
            <person name="Martin F."/>
        </authorList>
    </citation>
    <scope>NUCLEOTIDE SEQUENCE [LARGE SCALE GENOMIC DNA]</scope>
    <source>
        <strain evidence="13">Foug A</strain>
    </source>
</reference>
<keyword evidence="5" id="KW-0227">DNA damage</keyword>
<dbReference type="PANTHER" id="PTHR15271">
    <property type="entry name" value="CHROMATIN ASSEMBLY FACTOR 1 SUBUNIT B"/>
    <property type="match status" value="1"/>
</dbReference>
<feature type="compositionally biased region" description="Polar residues" evidence="10">
    <location>
        <begin position="242"/>
        <end position="254"/>
    </location>
</feature>
<evidence type="ECO:0000256" key="2">
    <source>
        <dbReference type="ARBA" id="ARBA00007306"/>
    </source>
</evidence>
<dbReference type="InterPro" id="IPR055410">
    <property type="entry name" value="Beta-prop_CAF1B_HIR1"/>
</dbReference>
<dbReference type="Pfam" id="PF24105">
    <property type="entry name" value="Beta-prop_CAF1B_HIR1"/>
    <property type="match status" value="2"/>
</dbReference>
<dbReference type="GO" id="GO:0033186">
    <property type="term" value="C:CAF-1 complex"/>
    <property type="evidence" value="ECO:0007669"/>
    <property type="project" value="TreeGrafter"/>
</dbReference>
<feature type="domain" description="CAF1B/HIR1 beta-propeller" evidence="11">
    <location>
        <begin position="557"/>
        <end position="627"/>
    </location>
</feature>
<feature type="compositionally biased region" description="Polar residues" evidence="10">
    <location>
        <begin position="413"/>
        <end position="424"/>
    </location>
</feature>
<evidence type="ECO:0000259" key="11">
    <source>
        <dbReference type="Pfam" id="PF24105"/>
    </source>
</evidence>
<evidence type="ECO:0000256" key="10">
    <source>
        <dbReference type="SAM" id="MobiDB-lite"/>
    </source>
</evidence>
<feature type="repeat" description="WD" evidence="9">
    <location>
        <begin position="151"/>
        <end position="192"/>
    </location>
</feature>
<keyword evidence="13" id="KW-1185">Reference proteome</keyword>